<feature type="transmembrane region" description="Helical" evidence="11">
    <location>
        <begin position="41"/>
        <end position="65"/>
    </location>
</feature>
<comment type="subcellular location">
    <subcellularLocation>
        <location evidence="1">Cell membrane</location>
        <topology evidence="1">Multi-pass membrane protein</topology>
    </subcellularLocation>
</comment>
<dbReference type="GO" id="GO:0016301">
    <property type="term" value="F:kinase activity"/>
    <property type="evidence" value="ECO:0007669"/>
    <property type="project" value="UniProtKB-KW"/>
</dbReference>
<keyword evidence="3" id="KW-1003">Cell membrane</keyword>
<evidence type="ECO:0000313" key="14">
    <source>
        <dbReference type="EMBL" id="SFV66772.1"/>
    </source>
</evidence>
<feature type="transmembrane region" description="Helical" evidence="11">
    <location>
        <begin position="133"/>
        <end position="153"/>
    </location>
</feature>
<dbReference type="InterPro" id="IPR036878">
    <property type="entry name" value="Glu_permease_IIB"/>
</dbReference>
<keyword evidence="4" id="KW-0762">Sugar transport</keyword>
<keyword evidence="8" id="KW-0418">Kinase</keyword>
<dbReference type="EMBL" id="FPHE01000157">
    <property type="protein sequence ID" value="SFV66772.1"/>
    <property type="molecule type" value="Genomic_DNA"/>
</dbReference>
<sequence length="456" mass="49699">MFNFFQKIGKALMTPIAVLPIAAILLRLGFGDIFTGEIANIMKVAGEAVFSNLDMLFAVGIAYGLAKNSDGAAALSGAVGLLISKAVYLEIDKELNMGVFIGIIIGILAGTLYNRYHSIKLPEFLGFFGGKRFVPIITALSAIVVGVLAGYFWHYAQSGIDAFSHAIISLDEIGSFIYGTLNRLLIPLGLHHILNSVFLFQVGEYEYIKDGATVVANGDLHRFFAGDPTAGIYMAGFYVVMMFGLPSMAFAIYLTTPKEQRKKAGAILAGVAFTSFLTGITEPLEFLFLFIAPLLFLLHAILTGLAVASAHFLNIHHGFGFSAGLFDYIINYKLATNPILILPLGLFFGFIYFILSYYTIKIFKITIFEADNSTEKVESSDEAEAFIEALGGRENIIDTDACITRLRMQVKSSKDLSDEVFMNLGAKGVIRPNETTIQIVLGTKAEKVAEMIKESI</sequence>
<dbReference type="GO" id="GO:0009401">
    <property type="term" value="P:phosphoenolpyruvate-dependent sugar phosphotransferase system"/>
    <property type="evidence" value="ECO:0007669"/>
    <property type="project" value="UniProtKB-KW"/>
</dbReference>
<feature type="transmembrane region" description="Helical" evidence="11">
    <location>
        <begin position="230"/>
        <end position="252"/>
    </location>
</feature>
<reference evidence="14" key="1">
    <citation type="submission" date="2016-10" db="EMBL/GenBank/DDBJ databases">
        <authorList>
            <person name="de Groot N.N."/>
        </authorList>
    </citation>
    <scope>NUCLEOTIDE SEQUENCE</scope>
</reference>
<dbReference type="GO" id="GO:0008982">
    <property type="term" value="F:protein-N(PI)-phosphohistidine-sugar phosphotransferase activity"/>
    <property type="evidence" value="ECO:0007669"/>
    <property type="project" value="InterPro"/>
</dbReference>
<evidence type="ECO:0000256" key="3">
    <source>
        <dbReference type="ARBA" id="ARBA00022475"/>
    </source>
</evidence>
<dbReference type="NCBIfam" id="TIGR00826">
    <property type="entry name" value="EIIB_glc"/>
    <property type="match status" value="1"/>
</dbReference>
<feature type="transmembrane region" description="Helical" evidence="11">
    <location>
        <begin position="72"/>
        <end position="89"/>
    </location>
</feature>
<evidence type="ECO:0000256" key="9">
    <source>
        <dbReference type="ARBA" id="ARBA00022989"/>
    </source>
</evidence>
<dbReference type="PROSITE" id="PS51103">
    <property type="entry name" value="PTS_EIIC_TYPE_1"/>
    <property type="match status" value="1"/>
</dbReference>
<proteinExistence type="predicted"/>
<dbReference type="InterPro" id="IPR001996">
    <property type="entry name" value="PTS_IIB_1"/>
</dbReference>
<dbReference type="Pfam" id="PF00367">
    <property type="entry name" value="PTS_EIIB"/>
    <property type="match status" value="1"/>
</dbReference>
<dbReference type="EC" id="2.7.1.191" evidence="14"/>
<dbReference type="Gene3D" id="3.30.1360.60">
    <property type="entry name" value="Glucose permease domain IIB"/>
    <property type="match status" value="1"/>
</dbReference>
<evidence type="ECO:0000256" key="1">
    <source>
        <dbReference type="ARBA" id="ARBA00004651"/>
    </source>
</evidence>
<evidence type="ECO:0000256" key="8">
    <source>
        <dbReference type="ARBA" id="ARBA00022777"/>
    </source>
</evidence>
<keyword evidence="2" id="KW-0813">Transport</keyword>
<dbReference type="InterPro" id="IPR013013">
    <property type="entry name" value="PTS_EIIC_1"/>
</dbReference>
<evidence type="ECO:0000256" key="10">
    <source>
        <dbReference type="ARBA" id="ARBA00023136"/>
    </source>
</evidence>
<evidence type="ECO:0000256" key="4">
    <source>
        <dbReference type="ARBA" id="ARBA00022597"/>
    </source>
</evidence>
<dbReference type="CDD" id="cd00212">
    <property type="entry name" value="PTS_IIB_glc"/>
    <property type="match status" value="1"/>
</dbReference>
<protein>
    <submittedName>
        <fullName evidence="14">PTS system, N-acetylglucosamine-specific IIA component / PTS system, N-acetylglucosamine-specific IIB component / PTS system, N-acetylglucosamine-specific IIC component</fullName>
        <ecNumber evidence="14">2.7.1.191</ecNumber>
    </submittedName>
</protein>
<evidence type="ECO:0000256" key="2">
    <source>
        <dbReference type="ARBA" id="ARBA00022448"/>
    </source>
</evidence>
<evidence type="ECO:0000256" key="6">
    <source>
        <dbReference type="ARBA" id="ARBA00022683"/>
    </source>
</evidence>
<feature type="domain" description="PTS EIIC type-1" evidence="13">
    <location>
        <begin position="1"/>
        <end position="372"/>
    </location>
</feature>
<dbReference type="InterPro" id="IPR050429">
    <property type="entry name" value="PTS_Glucose_EIICBA"/>
</dbReference>
<gene>
    <name evidence="14" type="ORF">MNB_SV-12-1198</name>
</gene>
<feature type="transmembrane region" description="Helical" evidence="11">
    <location>
        <begin position="264"/>
        <end position="280"/>
    </location>
</feature>
<evidence type="ECO:0000256" key="11">
    <source>
        <dbReference type="SAM" id="Phobius"/>
    </source>
</evidence>
<evidence type="ECO:0000259" key="12">
    <source>
        <dbReference type="PROSITE" id="PS51098"/>
    </source>
</evidence>
<feature type="domain" description="PTS EIIB type-1" evidence="12">
    <location>
        <begin position="380"/>
        <end position="456"/>
    </location>
</feature>
<keyword evidence="5 14" id="KW-0808">Transferase</keyword>
<dbReference type="GO" id="GO:0015764">
    <property type="term" value="P:N-acetylglucosamine transport"/>
    <property type="evidence" value="ECO:0007669"/>
    <property type="project" value="TreeGrafter"/>
</dbReference>
<keyword evidence="6" id="KW-0598">Phosphotransferase system</keyword>
<name>A0A1W1CM40_9ZZZZ</name>
<dbReference type="PROSITE" id="PS51098">
    <property type="entry name" value="PTS_EIIB_TYPE_1"/>
    <property type="match status" value="1"/>
</dbReference>
<dbReference type="GO" id="GO:0090563">
    <property type="term" value="F:protein-phosphocysteine-sugar phosphotransferase activity"/>
    <property type="evidence" value="ECO:0007669"/>
    <property type="project" value="TreeGrafter"/>
</dbReference>
<evidence type="ECO:0000256" key="7">
    <source>
        <dbReference type="ARBA" id="ARBA00022692"/>
    </source>
</evidence>
<keyword evidence="9 11" id="KW-1133">Transmembrane helix</keyword>
<dbReference type="GO" id="GO:0005886">
    <property type="term" value="C:plasma membrane"/>
    <property type="evidence" value="ECO:0007669"/>
    <property type="project" value="UniProtKB-SubCell"/>
</dbReference>
<keyword evidence="10 11" id="KW-0472">Membrane</keyword>
<dbReference type="PANTHER" id="PTHR30009:SF4">
    <property type="entry name" value="PTS SYSTEM N-ACETYLGLUCOSAMINE-SPECIFIC EIICBA COMPONENT"/>
    <property type="match status" value="1"/>
</dbReference>
<evidence type="ECO:0000256" key="5">
    <source>
        <dbReference type="ARBA" id="ARBA00022679"/>
    </source>
</evidence>
<organism evidence="14">
    <name type="scientific">hydrothermal vent metagenome</name>
    <dbReference type="NCBI Taxonomy" id="652676"/>
    <lineage>
        <taxon>unclassified sequences</taxon>
        <taxon>metagenomes</taxon>
        <taxon>ecological metagenomes</taxon>
    </lineage>
</organism>
<dbReference type="PANTHER" id="PTHR30009">
    <property type="entry name" value="CYTOCHROME C-TYPE SYNTHESIS PROTEIN AND PTS TRANSMEMBRANE COMPONENT"/>
    <property type="match status" value="1"/>
</dbReference>
<dbReference type="AlphaFoldDB" id="A0A1W1CM40"/>
<evidence type="ECO:0000259" key="13">
    <source>
        <dbReference type="PROSITE" id="PS51103"/>
    </source>
</evidence>
<dbReference type="InterPro" id="IPR003352">
    <property type="entry name" value="PTS_EIIC"/>
</dbReference>
<dbReference type="SUPFAM" id="SSF55604">
    <property type="entry name" value="Glucose permease domain IIB"/>
    <property type="match status" value="1"/>
</dbReference>
<dbReference type="Pfam" id="PF02378">
    <property type="entry name" value="PTS_EIIC"/>
    <property type="match status" value="1"/>
</dbReference>
<feature type="transmembrane region" description="Helical" evidence="11">
    <location>
        <begin position="95"/>
        <end position="113"/>
    </location>
</feature>
<feature type="transmembrane region" description="Helical" evidence="11">
    <location>
        <begin position="340"/>
        <end position="360"/>
    </location>
</feature>
<feature type="transmembrane region" description="Helical" evidence="11">
    <location>
        <begin position="286"/>
        <end position="308"/>
    </location>
</feature>
<dbReference type="InterPro" id="IPR018113">
    <property type="entry name" value="PTrfase_EIIB_Cys"/>
</dbReference>
<keyword evidence="7 11" id="KW-0812">Transmembrane</keyword>
<accession>A0A1W1CM40</accession>